<evidence type="ECO:0000256" key="4">
    <source>
        <dbReference type="ARBA" id="ARBA00029447"/>
    </source>
</evidence>
<evidence type="ECO:0000256" key="2">
    <source>
        <dbReference type="ARBA" id="ARBA00022519"/>
    </source>
</evidence>
<organism evidence="10 11">
    <name type="scientific">Saccharospirillum mangrovi</name>
    <dbReference type="NCBI Taxonomy" id="2161747"/>
    <lineage>
        <taxon>Bacteria</taxon>
        <taxon>Pseudomonadati</taxon>
        <taxon>Pseudomonadota</taxon>
        <taxon>Gammaproteobacteria</taxon>
        <taxon>Oceanospirillales</taxon>
        <taxon>Saccharospirillaceae</taxon>
        <taxon>Saccharospirillum</taxon>
    </lineage>
</organism>
<dbReference type="CDD" id="cd00130">
    <property type="entry name" value="PAS"/>
    <property type="match status" value="1"/>
</dbReference>
<feature type="domain" description="Methyl-accepting transducer" evidence="7">
    <location>
        <begin position="249"/>
        <end position="485"/>
    </location>
</feature>
<dbReference type="PROSITE" id="PS50111">
    <property type="entry name" value="CHEMOTAXIS_TRANSDUC_2"/>
    <property type="match status" value="1"/>
</dbReference>
<dbReference type="InterPro" id="IPR013655">
    <property type="entry name" value="PAS_fold_3"/>
</dbReference>
<dbReference type="SUPFAM" id="SSF58104">
    <property type="entry name" value="Methyl-accepting chemotaxis protein (MCP) signaling domain"/>
    <property type="match status" value="1"/>
</dbReference>
<accession>A0ABV7ZUM7</accession>
<evidence type="ECO:0000313" key="11">
    <source>
        <dbReference type="Proteomes" id="UP001595617"/>
    </source>
</evidence>
<reference evidence="11" key="1">
    <citation type="journal article" date="2019" name="Int. J. Syst. Evol. Microbiol.">
        <title>The Global Catalogue of Microorganisms (GCM) 10K type strain sequencing project: providing services to taxonomists for standard genome sequencing and annotation.</title>
        <authorList>
            <consortium name="The Broad Institute Genomics Platform"/>
            <consortium name="The Broad Institute Genome Sequencing Center for Infectious Disease"/>
            <person name="Wu L."/>
            <person name="Ma J."/>
        </authorList>
    </citation>
    <scope>NUCLEOTIDE SEQUENCE [LARGE SCALE GENOMIC DNA]</scope>
    <source>
        <strain evidence="11">IBRC 10765</strain>
    </source>
</reference>
<evidence type="ECO:0000256" key="5">
    <source>
        <dbReference type="PROSITE-ProRule" id="PRU00284"/>
    </source>
</evidence>
<dbReference type="NCBIfam" id="TIGR00229">
    <property type="entry name" value="sensory_box"/>
    <property type="match status" value="1"/>
</dbReference>
<dbReference type="Gene3D" id="1.10.287.950">
    <property type="entry name" value="Methyl-accepting chemotaxis protein"/>
    <property type="match status" value="1"/>
</dbReference>
<evidence type="ECO:0000313" key="10">
    <source>
        <dbReference type="EMBL" id="MFC3851458.1"/>
    </source>
</evidence>
<comment type="caution">
    <text evidence="10">The sequence shown here is derived from an EMBL/GenBank/DDBJ whole genome shotgun (WGS) entry which is preliminary data.</text>
</comment>
<dbReference type="CDD" id="cd11386">
    <property type="entry name" value="MCP_signal"/>
    <property type="match status" value="1"/>
</dbReference>
<dbReference type="Pfam" id="PF08447">
    <property type="entry name" value="PAS_3"/>
    <property type="match status" value="1"/>
</dbReference>
<keyword evidence="11" id="KW-1185">Reference proteome</keyword>
<dbReference type="PANTHER" id="PTHR32089:SF74">
    <property type="entry name" value="METHYL-ACCEPTING CHEMOTAXIS PROTEIN AER"/>
    <property type="match status" value="1"/>
</dbReference>
<dbReference type="Proteomes" id="UP001595617">
    <property type="component" value="Unassembled WGS sequence"/>
</dbReference>
<dbReference type="PRINTS" id="PR00260">
    <property type="entry name" value="CHEMTRNSDUCR"/>
</dbReference>
<dbReference type="EMBL" id="JBHRYR010000002">
    <property type="protein sequence ID" value="MFC3851458.1"/>
    <property type="molecule type" value="Genomic_DNA"/>
</dbReference>
<keyword evidence="2" id="KW-0997">Cell inner membrane</keyword>
<keyword evidence="6" id="KW-0472">Membrane</keyword>
<name>A0ABV7ZUM7_9GAMM</name>
<dbReference type="Gene3D" id="3.30.450.20">
    <property type="entry name" value="PAS domain"/>
    <property type="match status" value="1"/>
</dbReference>
<keyword evidence="3 5" id="KW-0807">Transducer</keyword>
<dbReference type="PROSITE" id="PS50192">
    <property type="entry name" value="T_SNARE"/>
    <property type="match status" value="1"/>
</dbReference>
<dbReference type="PANTHER" id="PTHR32089">
    <property type="entry name" value="METHYL-ACCEPTING CHEMOTAXIS PROTEIN MCPB"/>
    <property type="match status" value="1"/>
</dbReference>
<keyword evidence="6" id="KW-0812">Transmembrane</keyword>
<dbReference type="SMART" id="SM00283">
    <property type="entry name" value="MA"/>
    <property type="match status" value="1"/>
</dbReference>
<dbReference type="InterPro" id="IPR000014">
    <property type="entry name" value="PAS"/>
</dbReference>
<dbReference type="RefSeq" id="WP_380692615.1">
    <property type="nucleotide sequence ID" value="NZ_JBHRYR010000002.1"/>
</dbReference>
<dbReference type="SUPFAM" id="SSF55785">
    <property type="entry name" value="PYP-like sensor domain (PAS domain)"/>
    <property type="match status" value="1"/>
</dbReference>
<dbReference type="InterPro" id="IPR004090">
    <property type="entry name" value="Chemotax_Me-accpt_rcpt"/>
</dbReference>
<protein>
    <submittedName>
        <fullName evidence="10">PAS domain-containing methyl-accepting chemotaxis protein</fullName>
    </submittedName>
</protein>
<sequence length="521" mass="56924">MRKNLPVTDTEYLFPEHERLISSTDAKGKIKHCNDAFEKTSGFTREELIGKPHNIVRHPDMPPVVFEDMWKCLQSGQAWMGMVKNRRKNGDFYWVSAYVTPISENGKIIGYESVRVKPSPRAVARADSLYRRINAGKRLETLPTMAKRLTNAWGPLLFTAMITLIGGFLTNDWGLAMVALILVAALDSMRFLQRKKLLQAFQERLTGAFTDPIVAQTYSRQTGAAALIDMAIISSRARLANVLTRINDAAGGLAGQSSGMMTLAQETTTSLQEQQEESAQVATAINQMTATIHELSGQVQTSAEHADQAHQLAEAGTRIVHTTRDGINRLAQAVQTIGHSVTDVVEKTGSISKAAELIQQITEQTNLLALNAAIEAARAGEHGRGFSVVADEVRALAKRTHESTEQIHHIIVALQSGAKEAETAAESGVTAAQEGVALVEQTSTSLQEIASAVESITAMSHQMATSIEEQSHVAEDINRQITRISQLSDLCLNKGEENARIATDLNHTSEELHELVERFST</sequence>
<feature type="domain" description="PAS" evidence="8">
    <location>
        <begin position="25"/>
        <end position="76"/>
    </location>
</feature>
<evidence type="ECO:0000256" key="3">
    <source>
        <dbReference type="ARBA" id="ARBA00023224"/>
    </source>
</evidence>
<dbReference type="InterPro" id="IPR000727">
    <property type="entry name" value="T_SNARE_dom"/>
</dbReference>
<feature type="domain" description="T-SNARE coiled-coil homology" evidence="9">
    <location>
        <begin position="436"/>
        <end position="485"/>
    </location>
</feature>
<evidence type="ECO:0000259" key="7">
    <source>
        <dbReference type="PROSITE" id="PS50111"/>
    </source>
</evidence>
<feature type="transmembrane region" description="Helical" evidence="6">
    <location>
        <begin position="152"/>
        <end position="169"/>
    </location>
</feature>
<dbReference type="InterPro" id="IPR035965">
    <property type="entry name" value="PAS-like_dom_sf"/>
</dbReference>
<evidence type="ECO:0000259" key="9">
    <source>
        <dbReference type="PROSITE" id="PS50192"/>
    </source>
</evidence>
<comment type="similarity">
    <text evidence="4">Belongs to the methyl-accepting chemotaxis (MCP) protein family.</text>
</comment>
<dbReference type="InterPro" id="IPR004089">
    <property type="entry name" value="MCPsignal_dom"/>
</dbReference>
<proteinExistence type="inferred from homology"/>
<keyword evidence="6" id="KW-1133">Transmembrane helix</keyword>
<gene>
    <name evidence="10" type="ORF">ACFOOG_01320</name>
</gene>
<dbReference type="Pfam" id="PF00015">
    <property type="entry name" value="MCPsignal"/>
    <property type="match status" value="1"/>
</dbReference>
<keyword evidence="2" id="KW-1003">Cell membrane</keyword>
<evidence type="ECO:0000259" key="8">
    <source>
        <dbReference type="PROSITE" id="PS50112"/>
    </source>
</evidence>
<dbReference type="PROSITE" id="PS50112">
    <property type="entry name" value="PAS"/>
    <property type="match status" value="1"/>
</dbReference>
<evidence type="ECO:0000256" key="1">
    <source>
        <dbReference type="ARBA" id="ARBA00004429"/>
    </source>
</evidence>
<comment type="subcellular location">
    <subcellularLocation>
        <location evidence="1">Cell inner membrane</location>
        <topology evidence="1">Multi-pass membrane protein</topology>
    </subcellularLocation>
</comment>
<evidence type="ECO:0000256" key="6">
    <source>
        <dbReference type="SAM" id="Phobius"/>
    </source>
</evidence>